<protein>
    <recommendedName>
        <fullName evidence="3">RRM domain-containing protein</fullName>
    </recommendedName>
</protein>
<evidence type="ECO:0000256" key="1">
    <source>
        <dbReference type="PROSITE-ProRule" id="PRU00176"/>
    </source>
</evidence>
<dbReference type="SMART" id="SM00360">
    <property type="entry name" value="RRM"/>
    <property type="match status" value="1"/>
</dbReference>
<dbReference type="SUPFAM" id="SSF54928">
    <property type="entry name" value="RNA-binding domain, RBD"/>
    <property type="match status" value="1"/>
</dbReference>
<dbReference type="VEuPathDB" id="FungiDB:MSYG_4152"/>
<name>A0A1M8ABH7_MALS4</name>
<keyword evidence="5" id="KW-1185">Reference proteome</keyword>
<dbReference type="EMBL" id="LT671827">
    <property type="protein sequence ID" value="SHO79802.1"/>
    <property type="molecule type" value="Genomic_DNA"/>
</dbReference>
<evidence type="ECO:0000313" key="5">
    <source>
        <dbReference type="Proteomes" id="UP000186303"/>
    </source>
</evidence>
<feature type="domain" description="RRM" evidence="3">
    <location>
        <begin position="38"/>
        <end position="116"/>
    </location>
</feature>
<feature type="region of interest" description="Disordered" evidence="2">
    <location>
        <begin position="166"/>
        <end position="229"/>
    </location>
</feature>
<keyword evidence="1" id="KW-0694">RNA-binding</keyword>
<reference evidence="5" key="1">
    <citation type="journal article" date="2017" name="Nucleic Acids Res.">
        <title>Proteogenomics produces comprehensive and highly accurate protein-coding gene annotation in a complete genome assembly of Malassezia sympodialis.</title>
        <authorList>
            <person name="Zhu Y."/>
            <person name="Engstroem P.G."/>
            <person name="Tellgren-Roth C."/>
            <person name="Baudo C.D."/>
            <person name="Kennell J.C."/>
            <person name="Sun S."/>
            <person name="Billmyre R.B."/>
            <person name="Schroeder M.S."/>
            <person name="Andersson A."/>
            <person name="Holm T."/>
            <person name="Sigurgeirsson B."/>
            <person name="Wu G."/>
            <person name="Sankaranarayanan S.R."/>
            <person name="Siddharthan R."/>
            <person name="Sanyal K."/>
            <person name="Lundeberg J."/>
            <person name="Nystedt B."/>
            <person name="Boekhout T."/>
            <person name="Dawson T.L. Jr."/>
            <person name="Heitman J."/>
            <person name="Scheynius A."/>
            <person name="Lehtioe J."/>
        </authorList>
    </citation>
    <scope>NUCLEOTIDE SEQUENCE [LARGE SCALE GENOMIC DNA]</scope>
    <source>
        <strain evidence="5">ATCC 42132</strain>
    </source>
</reference>
<dbReference type="InterPro" id="IPR035979">
    <property type="entry name" value="RBD_domain_sf"/>
</dbReference>
<feature type="region of interest" description="Disordered" evidence="2">
    <location>
        <begin position="1"/>
        <end position="36"/>
    </location>
</feature>
<accession>A0A1M8ABH7</accession>
<feature type="compositionally biased region" description="Low complexity" evidence="2">
    <location>
        <begin position="1"/>
        <end position="15"/>
    </location>
</feature>
<evidence type="ECO:0000313" key="4">
    <source>
        <dbReference type="EMBL" id="SHO79802.1"/>
    </source>
</evidence>
<dbReference type="InterPro" id="IPR000504">
    <property type="entry name" value="RRM_dom"/>
</dbReference>
<gene>
    <name evidence="4" type="ORF">MSYG_4152</name>
</gene>
<dbReference type="PROSITE" id="PS50102">
    <property type="entry name" value="RRM"/>
    <property type="match status" value="1"/>
</dbReference>
<evidence type="ECO:0000259" key="3">
    <source>
        <dbReference type="PROSITE" id="PS50102"/>
    </source>
</evidence>
<dbReference type="InterPro" id="IPR012677">
    <property type="entry name" value="Nucleotide-bd_a/b_plait_sf"/>
</dbReference>
<sequence>MDVDQPAGTRRAPGAGRHGGAARRAPREMSIKGTSGPTNVIVANVAQGTSLEDVKLTFEPLGRLVQVRRHNMPDLPSHALAFRVSFESRAAAEAACRQYDGVLADGRVLHVALEAPPAPAAPRTRKEKAQTVTPRLEEEQLPLPVLRQLAQAEAKYLAETERILSRRDAPAPTKAAPSLKDRLGSLPLAQRLADSGPRSAAEKMARPAYRRRHKPRKGAARQGAMDVDA</sequence>
<feature type="compositionally biased region" description="Basic residues" evidence="2">
    <location>
        <begin position="208"/>
        <end position="219"/>
    </location>
</feature>
<organism evidence="4 5">
    <name type="scientific">Malassezia sympodialis (strain ATCC 42132)</name>
    <name type="common">Atopic eczema-associated yeast</name>
    <dbReference type="NCBI Taxonomy" id="1230383"/>
    <lineage>
        <taxon>Eukaryota</taxon>
        <taxon>Fungi</taxon>
        <taxon>Dikarya</taxon>
        <taxon>Basidiomycota</taxon>
        <taxon>Ustilaginomycotina</taxon>
        <taxon>Malasseziomycetes</taxon>
        <taxon>Malasseziales</taxon>
        <taxon>Malasseziaceae</taxon>
        <taxon>Malassezia</taxon>
    </lineage>
</organism>
<dbReference type="STRING" id="1230383.A0A1M8ABH7"/>
<dbReference type="CDD" id="cd00590">
    <property type="entry name" value="RRM_SF"/>
    <property type="match status" value="1"/>
</dbReference>
<dbReference type="Proteomes" id="UP000186303">
    <property type="component" value="Chromosome 7"/>
</dbReference>
<proteinExistence type="predicted"/>
<dbReference type="AlphaFoldDB" id="A0A1M8ABH7"/>
<dbReference type="OrthoDB" id="6159137at2759"/>
<evidence type="ECO:0000256" key="2">
    <source>
        <dbReference type="SAM" id="MobiDB-lite"/>
    </source>
</evidence>
<dbReference type="Pfam" id="PF00076">
    <property type="entry name" value="RRM_1"/>
    <property type="match status" value="1"/>
</dbReference>
<dbReference type="GO" id="GO:0003723">
    <property type="term" value="F:RNA binding"/>
    <property type="evidence" value="ECO:0007669"/>
    <property type="project" value="UniProtKB-UniRule"/>
</dbReference>
<dbReference type="Gene3D" id="3.30.70.330">
    <property type="match status" value="1"/>
</dbReference>